<dbReference type="Proteomes" id="UP000569914">
    <property type="component" value="Unassembled WGS sequence"/>
</dbReference>
<protein>
    <submittedName>
        <fullName evidence="1">Uncharacterized protein</fullName>
    </submittedName>
</protein>
<reference evidence="1 2" key="1">
    <citation type="submission" date="2020-07" db="EMBL/GenBank/DDBJ databases">
        <title>Sequencing the genomes of 1000 actinobacteria strains.</title>
        <authorList>
            <person name="Klenk H.-P."/>
        </authorList>
    </citation>
    <scope>NUCLEOTIDE SEQUENCE [LARGE SCALE GENOMIC DNA]</scope>
    <source>
        <strain evidence="1 2">DSM 22083</strain>
    </source>
</reference>
<accession>A0A7Y9I7Z7</accession>
<dbReference type="AlphaFoldDB" id="A0A7Y9I7Z7"/>
<gene>
    <name evidence="1" type="ORF">BKA15_003317</name>
</gene>
<organism evidence="1 2">
    <name type="scientific">Microlunatus parietis</name>
    <dbReference type="NCBI Taxonomy" id="682979"/>
    <lineage>
        <taxon>Bacteria</taxon>
        <taxon>Bacillati</taxon>
        <taxon>Actinomycetota</taxon>
        <taxon>Actinomycetes</taxon>
        <taxon>Propionibacteriales</taxon>
        <taxon>Propionibacteriaceae</taxon>
        <taxon>Microlunatus</taxon>
    </lineage>
</organism>
<evidence type="ECO:0000313" key="2">
    <source>
        <dbReference type="Proteomes" id="UP000569914"/>
    </source>
</evidence>
<evidence type="ECO:0000313" key="1">
    <source>
        <dbReference type="EMBL" id="NYE71988.1"/>
    </source>
</evidence>
<dbReference type="EMBL" id="JACCBU010000001">
    <property type="protein sequence ID" value="NYE71988.1"/>
    <property type="molecule type" value="Genomic_DNA"/>
</dbReference>
<proteinExistence type="predicted"/>
<dbReference type="RefSeq" id="WP_179752507.1">
    <property type="nucleotide sequence ID" value="NZ_JACCBU010000001.1"/>
</dbReference>
<keyword evidence="2" id="KW-1185">Reference proteome</keyword>
<name>A0A7Y9I7Z7_9ACTN</name>
<sequence length="93" mass="10248">MHLLATATARHHPPGDRRLGRAQLIVERGRAERVGRLVLKPCEAFDNFPPGRPGRLLGVLSRIPGGLGLPALVIWAPEDRMMPPDELRAFIPC</sequence>
<comment type="caution">
    <text evidence="1">The sequence shown here is derived from an EMBL/GenBank/DDBJ whole genome shotgun (WGS) entry which is preliminary data.</text>
</comment>